<dbReference type="Proteomes" id="UP000251960">
    <property type="component" value="Chromosome 4"/>
</dbReference>
<dbReference type="InterPro" id="IPR039928">
    <property type="entry name" value="LNK"/>
</dbReference>
<dbReference type="PANTHER" id="PTHR33334">
    <property type="entry name" value="PROTEIN LNK1"/>
    <property type="match status" value="1"/>
</dbReference>
<name>A0A3L6F1L6_MAIZE</name>
<reference evidence="2 3" key="1">
    <citation type="journal article" date="2018" name="Nat. Genet.">
        <title>Extensive intraspecific gene order and gene structural variations between Mo17 and other maize genomes.</title>
        <authorList>
            <person name="Sun S."/>
            <person name="Zhou Y."/>
            <person name="Chen J."/>
            <person name="Shi J."/>
            <person name="Zhao H."/>
            <person name="Zhao H."/>
            <person name="Song W."/>
            <person name="Zhang M."/>
            <person name="Cui Y."/>
            <person name="Dong X."/>
            <person name="Liu H."/>
            <person name="Ma X."/>
            <person name="Jiao Y."/>
            <person name="Wang B."/>
            <person name="Wei X."/>
            <person name="Stein J.C."/>
            <person name="Glaubitz J.C."/>
            <person name="Lu F."/>
            <person name="Yu G."/>
            <person name="Liang C."/>
            <person name="Fengler K."/>
            <person name="Li B."/>
            <person name="Rafalski A."/>
            <person name="Schnable P.S."/>
            <person name="Ware D.H."/>
            <person name="Buckler E.S."/>
            <person name="Lai J."/>
        </authorList>
    </citation>
    <scope>NUCLEOTIDE SEQUENCE [LARGE SCALE GENOMIC DNA]</scope>
    <source>
        <strain evidence="3">cv. Missouri 17</strain>
        <tissue evidence="2">Seedling</tissue>
    </source>
</reference>
<protein>
    <submittedName>
        <fullName evidence="2">Protein LNK1</fullName>
    </submittedName>
</protein>
<proteinExistence type="predicted"/>
<dbReference type="EMBL" id="NCVQ01000005">
    <property type="protein sequence ID" value="PWZ27182.1"/>
    <property type="molecule type" value="Genomic_DNA"/>
</dbReference>
<dbReference type="AlphaFoldDB" id="A0A3L6F1L6"/>
<comment type="caution">
    <text evidence="2">The sequence shown here is derived from an EMBL/GenBank/DDBJ whole genome shotgun (WGS) entry which is preliminary data.</text>
</comment>
<feature type="region of interest" description="Disordered" evidence="1">
    <location>
        <begin position="55"/>
        <end position="103"/>
    </location>
</feature>
<accession>A0A3L6F1L6</accession>
<evidence type="ECO:0000313" key="2">
    <source>
        <dbReference type="EMBL" id="PWZ27182.1"/>
    </source>
</evidence>
<gene>
    <name evidence="2" type="primary">LNK1_2</name>
    <name evidence="2" type="ORF">Zm00014a_028501</name>
</gene>
<evidence type="ECO:0000256" key="1">
    <source>
        <dbReference type="SAM" id="MobiDB-lite"/>
    </source>
</evidence>
<organism evidence="2 3">
    <name type="scientific">Zea mays</name>
    <name type="common">Maize</name>
    <dbReference type="NCBI Taxonomy" id="4577"/>
    <lineage>
        <taxon>Eukaryota</taxon>
        <taxon>Viridiplantae</taxon>
        <taxon>Streptophyta</taxon>
        <taxon>Embryophyta</taxon>
        <taxon>Tracheophyta</taxon>
        <taxon>Spermatophyta</taxon>
        <taxon>Magnoliopsida</taxon>
        <taxon>Liliopsida</taxon>
        <taxon>Poales</taxon>
        <taxon>Poaceae</taxon>
        <taxon>PACMAD clade</taxon>
        <taxon>Panicoideae</taxon>
        <taxon>Andropogonodae</taxon>
        <taxon>Andropogoneae</taxon>
        <taxon>Tripsacinae</taxon>
        <taxon>Zea</taxon>
    </lineage>
</organism>
<dbReference type="GO" id="GO:0006355">
    <property type="term" value="P:regulation of DNA-templated transcription"/>
    <property type="evidence" value="ECO:0007669"/>
    <property type="project" value="InterPro"/>
</dbReference>
<sequence length="103" mass="11350">MITSLSIMKLVPAVRDISFRKLQHGMNQLDLATRGRIRDSLYRLASSLEQRHCGGLGSSGSNRFASGGGGFAETQADPMDRSVARLLLQKPSYRKTAPPHRRP</sequence>
<dbReference type="PANTHER" id="PTHR33334:SF3">
    <property type="entry name" value="PROTEIN LNK1"/>
    <property type="match status" value="1"/>
</dbReference>
<dbReference type="GO" id="GO:0007623">
    <property type="term" value="P:circadian rhythm"/>
    <property type="evidence" value="ECO:0007669"/>
    <property type="project" value="InterPro"/>
</dbReference>
<dbReference type="ExpressionAtlas" id="A0A3L6F1L6">
    <property type="expression patterns" value="baseline and differential"/>
</dbReference>
<evidence type="ECO:0000313" key="3">
    <source>
        <dbReference type="Proteomes" id="UP000251960"/>
    </source>
</evidence>